<organism evidence="2 3">
    <name type="scientific">Diplodia seriata</name>
    <dbReference type="NCBI Taxonomy" id="420778"/>
    <lineage>
        <taxon>Eukaryota</taxon>
        <taxon>Fungi</taxon>
        <taxon>Dikarya</taxon>
        <taxon>Ascomycota</taxon>
        <taxon>Pezizomycotina</taxon>
        <taxon>Dothideomycetes</taxon>
        <taxon>Dothideomycetes incertae sedis</taxon>
        <taxon>Botryosphaeriales</taxon>
        <taxon>Botryosphaeriaceae</taxon>
        <taxon>Diplodia</taxon>
    </lineage>
</organism>
<dbReference type="Proteomes" id="UP000190776">
    <property type="component" value="Unassembled WGS sequence"/>
</dbReference>
<dbReference type="AlphaFoldDB" id="A0A1S8B410"/>
<dbReference type="EMBL" id="MSZU01000114">
    <property type="protein sequence ID" value="OMP82285.1"/>
    <property type="molecule type" value="Genomic_DNA"/>
</dbReference>
<evidence type="ECO:0000259" key="1">
    <source>
        <dbReference type="Pfam" id="PF01636"/>
    </source>
</evidence>
<dbReference type="SUPFAM" id="SSF56112">
    <property type="entry name" value="Protein kinase-like (PK-like)"/>
    <property type="match status" value="1"/>
</dbReference>
<protein>
    <recommendedName>
        <fullName evidence="1">Aminoglycoside phosphotransferase domain-containing protein</fullName>
    </recommendedName>
</protein>
<reference evidence="2 3" key="1">
    <citation type="submission" date="2017-01" db="EMBL/GenBank/DDBJ databases">
        <title>Draft genome sequence of Diplodia seriata F98.1, a fungal species involved in grapevine trunk diseases.</title>
        <authorList>
            <person name="Robert-Siegwald G."/>
            <person name="Vallet J."/>
            <person name="Abou-Mansour E."/>
            <person name="Xu J."/>
            <person name="Rey P."/>
            <person name="Bertsch C."/>
            <person name="Rego C."/>
            <person name="Larignon P."/>
            <person name="Fontaine F."/>
            <person name="Lebrun M.-H."/>
        </authorList>
    </citation>
    <scope>NUCLEOTIDE SEQUENCE [LARGE SCALE GENOMIC DNA]</scope>
    <source>
        <strain evidence="2 3">F98.1</strain>
    </source>
</reference>
<dbReference type="STRING" id="420778.A0A1S8B410"/>
<feature type="domain" description="Aminoglycoside phosphotransferase" evidence="1">
    <location>
        <begin position="18"/>
        <end position="168"/>
    </location>
</feature>
<dbReference type="InterPro" id="IPR011009">
    <property type="entry name" value="Kinase-like_dom_sf"/>
</dbReference>
<dbReference type="InterPro" id="IPR002575">
    <property type="entry name" value="Aminoglycoside_PTrfase"/>
</dbReference>
<sequence>MSDAGPHNLKTWYPLAPASAVPAVGTALGAWLAQLHHRTSRTAGTRRTFDNATAKGIYRYAYANLATAFERHGLDVAYARAVDETFGARLATDDVCVCHGDFWSGNVLVADGPGTTTTLSVVDWEMTRRGIGATDVAQFAAEAYLLDRFCGGKGLVEAFLEEYVRAARENGEVGGEAGKEEFVKRLVVHFGVHLAFWPSFVAWCGEEETRELAKFGKGCIEAGWGANWEAVREGPLAPVLSLLV</sequence>
<evidence type="ECO:0000313" key="2">
    <source>
        <dbReference type="EMBL" id="OMP82285.1"/>
    </source>
</evidence>
<gene>
    <name evidence="2" type="ORF">BK809_0006595</name>
</gene>
<dbReference type="Pfam" id="PF01636">
    <property type="entry name" value="APH"/>
    <property type="match status" value="1"/>
</dbReference>
<name>A0A1S8B410_9PEZI</name>
<dbReference type="Gene3D" id="3.90.1200.10">
    <property type="match status" value="1"/>
</dbReference>
<comment type="caution">
    <text evidence="2">The sequence shown here is derived from an EMBL/GenBank/DDBJ whole genome shotgun (WGS) entry which is preliminary data.</text>
</comment>
<proteinExistence type="predicted"/>
<evidence type="ECO:0000313" key="3">
    <source>
        <dbReference type="Proteomes" id="UP000190776"/>
    </source>
</evidence>
<accession>A0A1S8B410</accession>
<dbReference type="OrthoDB" id="25129at2759"/>